<accession>A0A9Q4DSP1</accession>
<gene>
    <name evidence="1" type="ORF">MOC45_20740</name>
</gene>
<dbReference type="AlphaFoldDB" id="A0A9Q4DSP1"/>
<evidence type="ECO:0000313" key="2">
    <source>
        <dbReference type="Proteomes" id="UP001070352"/>
    </source>
</evidence>
<proteinExistence type="predicted"/>
<comment type="caution">
    <text evidence="1">The sequence shown here is derived from an EMBL/GenBank/DDBJ whole genome shotgun (WGS) entry which is preliminary data.</text>
</comment>
<name>A0A9Q4DSP1_BACSC</name>
<dbReference type="EMBL" id="JALANJ010000049">
    <property type="protein sequence ID" value="MCY8122978.1"/>
    <property type="molecule type" value="Genomic_DNA"/>
</dbReference>
<organism evidence="1 2">
    <name type="scientific">Bacillus spizizenii</name>
    <name type="common">Bacillus subtilis subsp. spizizenii</name>
    <dbReference type="NCBI Taxonomy" id="96241"/>
    <lineage>
        <taxon>Bacteria</taxon>
        <taxon>Bacillati</taxon>
        <taxon>Bacillota</taxon>
        <taxon>Bacilli</taxon>
        <taxon>Bacillales</taxon>
        <taxon>Bacillaceae</taxon>
        <taxon>Bacillus</taxon>
    </lineage>
</organism>
<sequence>MYQYNLGWGIHSISIADFDAEPGKEILVKRPTGVTVIRDRVKTETNM</sequence>
<evidence type="ECO:0000313" key="1">
    <source>
        <dbReference type="EMBL" id="MCY8122978.1"/>
    </source>
</evidence>
<dbReference type="Proteomes" id="UP001070352">
    <property type="component" value="Unassembled WGS sequence"/>
</dbReference>
<protein>
    <submittedName>
        <fullName evidence="1">Uncharacterized protein</fullName>
    </submittedName>
</protein>
<reference evidence="1" key="1">
    <citation type="submission" date="2022-02" db="EMBL/GenBank/DDBJ databases">
        <title>Crop Bioprotection Bacillus Genome Sequencing.</title>
        <authorList>
            <person name="Dunlap C."/>
        </authorList>
    </citation>
    <scope>NUCLEOTIDE SEQUENCE</scope>
    <source>
        <strain evidence="1">M18B4</strain>
    </source>
</reference>